<keyword evidence="2" id="KW-0732">Signal</keyword>
<evidence type="ECO:0000256" key="1">
    <source>
        <dbReference type="SAM" id="Phobius"/>
    </source>
</evidence>
<dbReference type="OrthoDB" id="7323052at2759"/>
<gene>
    <name evidence="3" type="ORF">CLUMA_CG019058</name>
</gene>
<dbReference type="AlphaFoldDB" id="A0A1J1J0F8"/>
<keyword evidence="4" id="KW-1185">Reference proteome</keyword>
<dbReference type="CDD" id="cd00064">
    <property type="entry name" value="FU"/>
    <property type="match status" value="1"/>
</dbReference>
<name>A0A1J1J0F8_9DIPT</name>
<reference evidence="3 4" key="1">
    <citation type="submission" date="2015-04" db="EMBL/GenBank/DDBJ databases">
        <authorList>
            <person name="Syromyatnikov M.Y."/>
            <person name="Popov V.N."/>
        </authorList>
    </citation>
    <scope>NUCLEOTIDE SEQUENCE [LARGE SCALE GENOMIC DNA]</scope>
</reference>
<dbReference type="Gene3D" id="2.10.220.10">
    <property type="entry name" value="Hormone Receptor, Insulin-like Growth Factor Receptor 1, Chain A, domain 2"/>
    <property type="match status" value="1"/>
</dbReference>
<feature type="transmembrane region" description="Helical" evidence="1">
    <location>
        <begin position="115"/>
        <end position="137"/>
    </location>
</feature>
<dbReference type="InterPro" id="IPR006212">
    <property type="entry name" value="Furin_repeat"/>
</dbReference>
<evidence type="ECO:0000256" key="2">
    <source>
        <dbReference type="SAM" id="SignalP"/>
    </source>
</evidence>
<evidence type="ECO:0000313" key="4">
    <source>
        <dbReference type="Proteomes" id="UP000183832"/>
    </source>
</evidence>
<keyword evidence="1" id="KW-0472">Membrane</keyword>
<proteinExistence type="predicted"/>
<organism evidence="3 4">
    <name type="scientific">Clunio marinus</name>
    <dbReference type="NCBI Taxonomy" id="568069"/>
    <lineage>
        <taxon>Eukaryota</taxon>
        <taxon>Metazoa</taxon>
        <taxon>Ecdysozoa</taxon>
        <taxon>Arthropoda</taxon>
        <taxon>Hexapoda</taxon>
        <taxon>Insecta</taxon>
        <taxon>Pterygota</taxon>
        <taxon>Neoptera</taxon>
        <taxon>Endopterygota</taxon>
        <taxon>Diptera</taxon>
        <taxon>Nematocera</taxon>
        <taxon>Chironomoidea</taxon>
        <taxon>Chironomidae</taxon>
        <taxon>Clunio</taxon>
    </lineage>
</organism>
<feature type="signal peptide" evidence="2">
    <location>
        <begin position="1"/>
        <end position="26"/>
    </location>
</feature>
<dbReference type="Proteomes" id="UP000183832">
    <property type="component" value="Unassembled WGS sequence"/>
</dbReference>
<protein>
    <submittedName>
        <fullName evidence="3">CLUMA_CG019058, isoform A</fullName>
    </submittedName>
</protein>
<feature type="chain" id="PRO_5009619170" evidence="2">
    <location>
        <begin position="27"/>
        <end position="414"/>
    </location>
</feature>
<dbReference type="STRING" id="568069.A0A1J1J0F8"/>
<dbReference type="EMBL" id="CVRI01000066">
    <property type="protein sequence ID" value="CRL06011.1"/>
    <property type="molecule type" value="Genomic_DNA"/>
</dbReference>
<evidence type="ECO:0000313" key="3">
    <source>
        <dbReference type="EMBL" id="CRL06011.1"/>
    </source>
</evidence>
<sequence length="414" mass="47097">MEEHLPIISKCLQMQLIFLQFIAIAAEEKDKNNIVVKYQSSTTFEENKQALDCSQANCLRCTINGCIKCSKFIMMDSRECVDECPKSHTQQWSTTSDLMGRVCYPANVSNSIQTVFVGIICGAVLCFVIVLVGVMMFKRKHQKMNKKSIKDQLIDDEYDRHEFIRQLDELRPHSECFLHMLNDTRKQIRKLHVAGDNTASAKFYPIVRDLAKILILLNRPVELIDGPPHDWNRLLLWAERILAQYKPQQIAQLIEFLQTPTSPSFNDVGFDDDDRFSSKHTTFKSLFYSTPTTHTRKAFASTLPATVTGLNNAKDLSKRSSISNDMKHLSLPNDGDTSEKIATGSLISLHDFDDACPSTANATLQKKPKKKSPFGESFDHVKNYLSSGSLWMVEDEFIEFKLGLRPQDEITTEL</sequence>
<accession>A0A1J1J0F8</accession>
<keyword evidence="1" id="KW-0812">Transmembrane</keyword>
<keyword evidence="1" id="KW-1133">Transmembrane helix</keyword>